<keyword evidence="4" id="KW-1185">Reference proteome</keyword>
<evidence type="ECO:0000313" key="4">
    <source>
        <dbReference type="Proteomes" id="UP000004690"/>
    </source>
</evidence>
<dbReference type="Proteomes" id="UP000004690">
    <property type="component" value="Unassembled WGS sequence"/>
</dbReference>
<dbReference type="HOGENOM" id="CLU_014586_1_0_10"/>
<dbReference type="AlphaFoldDB" id="I3C7D6"/>
<dbReference type="GO" id="GO:0006508">
    <property type="term" value="P:proteolysis"/>
    <property type="evidence" value="ECO:0007669"/>
    <property type="project" value="InterPro"/>
</dbReference>
<dbReference type="InterPro" id="IPR001375">
    <property type="entry name" value="Peptidase_S9_cat"/>
</dbReference>
<gene>
    <name evidence="3" type="ORF">JoomaDRAFT_2555</name>
</gene>
<keyword evidence="3" id="KW-0645">Protease</keyword>
<dbReference type="GO" id="GO:0004177">
    <property type="term" value="F:aminopeptidase activity"/>
    <property type="evidence" value="ECO:0007669"/>
    <property type="project" value="UniProtKB-KW"/>
</dbReference>
<dbReference type="SUPFAM" id="SSF53474">
    <property type="entry name" value="alpha/beta-Hydrolases"/>
    <property type="match status" value="1"/>
</dbReference>
<reference evidence="3 4" key="1">
    <citation type="submission" date="2012-02" db="EMBL/GenBank/DDBJ databases">
        <title>Improved High-Quality Draft genome of Joostella marina DSM 19592.</title>
        <authorList>
            <consortium name="US DOE Joint Genome Institute (JGI-PGF)"/>
            <person name="Lucas S."/>
            <person name="Copeland A."/>
            <person name="Lapidus A."/>
            <person name="Bruce D."/>
            <person name="Goodwin L."/>
            <person name="Pitluck S."/>
            <person name="Peters L."/>
            <person name="Chertkov O."/>
            <person name="Ovchinnikova G."/>
            <person name="Kyrpides N."/>
            <person name="Mavromatis K."/>
            <person name="Detter J.C."/>
            <person name="Han C."/>
            <person name="Land M."/>
            <person name="Hauser L."/>
            <person name="Markowitz V."/>
            <person name="Cheng J.-F."/>
            <person name="Hugenholtz P."/>
            <person name="Woyke T."/>
            <person name="Wu D."/>
            <person name="Tindall B."/>
            <person name="Brambilla E."/>
            <person name="Klenk H.-P."/>
            <person name="Eisen J.A."/>
        </authorList>
    </citation>
    <scope>NUCLEOTIDE SEQUENCE [LARGE SCALE GENOMIC DNA]</scope>
    <source>
        <strain evidence="3 4">DSM 19592</strain>
    </source>
</reference>
<dbReference type="SUPFAM" id="SSF82171">
    <property type="entry name" value="DPP6 N-terminal domain-like"/>
    <property type="match status" value="1"/>
</dbReference>
<dbReference type="Pfam" id="PF00326">
    <property type="entry name" value="Peptidase_S9"/>
    <property type="match status" value="1"/>
</dbReference>
<dbReference type="STRING" id="926559.JoomaDRAFT_2555"/>
<evidence type="ECO:0000313" key="3">
    <source>
        <dbReference type="EMBL" id="EIJ39529.1"/>
    </source>
</evidence>
<name>I3C7D6_9FLAO</name>
<dbReference type="Gene3D" id="3.40.50.1820">
    <property type="entry name" value="alpha/beta hydrolase"/>
    <property type="match status" value="1"/>
</dbReference>
<keyword evidence="3" id="KW-0031">Aminopeptidase</keyword>
<dbReference type="GO" id="GO:0004252">
    <property type="term" value="F:serine-type endopeptidase activity"/>
    <property type="evidence" value="ECO:0007669"/>
    <property type="project" value="TreeGrafter"/>
</dbReference>
<organism evidence="3 4">
    <name type="scientific">Galbibacter orientalis DSM 19592</name>
    <dbReference type="NCBI Taxonomy" id="926559"/>
    <lineage>
        <taxon>Bacteria</taxon>
        <taxon>Pseudomonadati</taxon>
        <taxon>Bacteroidota</taxon>
        <taxon>Flavobacteriia</taxon>
        <taxon>Flavobacteriales</taxon>
        <taxon>Flavobacteriaceae</taxon>
        <taxon>Galbibacter</taxon>
    </lineage>
</organism>
<dbReference type="PANTHER" id="PTHR42776">
    <property type="entry name" value="SERINE PEPTIDASE S9 FAMILY MEMBER"/>
    <property type="match status" value="1"/>
</dbReference>
<evidence type="ECO:0000259" key="2">
    <source>
        <dbReference type="Pfam" id="PF00326"/>
    </source>
</evidence>
<proteinExistence type="predicted"/>
<protein>
    <submittedName>
        <fullName evidence="3">Dipeptidyl aminopeptidase/acylaminoacyl peptidase</fullName>
    </submittedName>
</protein>
<dbReference type="PANTHER" id="PTHR42776:SF27">
    <property type="entry name" value="DIPEPTIDYL PEPTIDASE FAMILY MEMBER 6"/>
    <property type="match status" value="1"/>
</dbReference>
<dbReference type="EMBL" id="JH651379">
    <property type="protein sequence ID" value="EIJ39529.1"/>
    <property type="molecule type" value="Genomic_DNA"/>
</dbReference>
<sequence>MRRLNIKSINFFHHNCNLLWGLVWIGLLCVMPLCAQSNRKTMTPKDYDKWYRFNSLGFASEGKWVLFKKSYTDQPDSLFVKEIMGDRLYAIEDCGQLAYVGNKIVIGHCANGRYQILHLASGRMEKMNADKVEVSLNEDYLMMYHKQKKELIIRNLSNGKNAFFFNVYDYSHNPKSNAIAIMSRESTENQLTLIFLNKTLKEVVLLENSSRKVVELTWNAAGDGVAFSMASSESEGEYGDAGELCFYKITKEKMMRIDLNNWGGFPSDKKLVSTWVLPLRITPDDNRILFAFKRKQPVEMKELPEVWKAGDPYIYKGMTYRMHWQNTAKLGIWDLKTNRFIKVTDTLYPQSLINKDASLALLYNPATYQPQSMSKPPIDLYIADLKKERKTLFLKRQLHETSKVSFSPSGRYIQYFREKGWWLYDSKTDVHVNLCKKFENTQLIDYDELTPLLWSKDEDALFMQGSYDLWEVPIGNGEVKSLTNGRKKGVHYHVLTKPTVYQKRPQSLYFNRQTQSLIFSVKKGDSMGYAILRPQKKLQDISLSENYVRDPFLSEDERYFSFRMERNDQPSKLMIYDLSSDRLQTLFQSNPHYKNYKQGRSKKIFYRNKDGVLLSGILRFPTDYKKDSLYPMIVRVYEKQGYKRFQYVNPTMYNGSGFNSKNYVNNGYFVFLPDISYTIGEPGFSAADCIISGTKAALKEASIDPDRIGLIGHSYGGFETLFTITQTDFFATAIASAGVTDMVRGYLGLQDRILLSYDMYEHFQHRMGVSLFEDYQGYLDNSPIYHATKIHTPFLLWSGKEDYHVNYHQSISFHLAMKRLGKPNSLLLYPQEGHVLGRPESQKDITIKTEQWFAYYLKDGIKYDWMP</sequence>
<evidence type="ECO:0000256" key="1">
    <source>
        <dbReference type="ARBA" id="ARBA00022801"/>
    </source>
</evidence>
<dbReference type="eggNOG" id="COG1506">
    <property type="taxonomic scope" value="Bacteria"/>
</dbReference>
<feature type="domain" description="Peptidase S9 prolyl oligopeptidase catalytic" evidence="2">
    <location>
        <begin position="690"/>
        <end position="858"/>
    </location>
</feature>
<keyword evidence="1" id="KW-0378">Hydrolase</keyword>
<accession>I3C7D6</accession>
<dbReference type="InterPro" id="IPR029058">
    <property type="entry name" value="AB_hydrolase_fold"/>
</dbReference>